<evidence type="ECO:0000313" key="2">
    <source>
        <dbReference type="Proteomes" id="UP001516400"/>
    </source>
</evidence>
<proteinExistence type="predicted"/>
<organism evidence="1 2">
    <name type="scientific">Cryptolaemus montrouzieri</name>
    <dbReference type="NCBI Taxonomy" id="559131"/>
    <lineage>
        <taxon>Eukaryota</taxon>
        <taxon>Metazoa</taxon>
        <taxon>Ecdysozoa</taxon>
        <taxon>Arthropoda</taxon>
        <taxon>Hexapoda</taxon>
        <taxon>Insecta</taxon>
        <taxon>Pterygota</taxon>
        <taxon>Neoptera</taxon>
        <taxon>Endopterygota</taxon>
        <taxon>Coleoptera</taxon>
        <taxon>Polyphaga</taxon>
        <taxon>Cucujiformia</taxon>
        <taxon>Coccinelloidea</taxon>
        <taxon>Coccinellidae</taxon>
        <taxon>Scymninae</taxon>
        <taxon>Scymnini</taxon>
        <taxon>Cryptolaemus</taxon>
    </lineage>
</organism>
<dbReference type="AlphaFoldDB" id="A0ABD2N487"/>
<keyword evidence="2" id="KW-1185">Reference proteome</keyword>
<gene>
    <name evidence="1" type="ORF">HHI36_014989</name>
</gene>
<feature type="non-terminal residue" evidence="1">
    <location>
        <position position="64"/>
    </location>
</feature>
<sequence>MIRKTVKIRAEKRIEQEGEVDDVHLHEKMMAYLKLEYEEADGVQIIPQQNASSDVESQVEANNG</sequence>
<comment type="caution">
    <text evidence="1">The sequence shown here is derived from an EMBL/GenBank/DDBJ whole genome shotgun (WGS) entry which is preliminary data.</text>
</comment>
<reference evidence="1 2" key="1">
    <citation type="journal article" date="2021" name="BMC Biol.">
        <title>Horizontally acquired antibacterial genes associated with adaptive radiation of ladybird beetles.</title>
        <authorList>
            <person name="Li H.S."/>
            <person name="Tang X.F."/>
            <person name="Huang Y.H."/>
            <person name="Xu Z.Y."/>
            <person name="Chen M.L."/>
            <person name="Du X.Y."/>
            <person name="Qiu B.Y."/>
            <person name="Chen P.T."/>
            <person name="Zhang W."/>
            <person name="Slipinski A."/>
            <person name="Escalona H.E."/>
            <person name="Waterhouse R.M."/>
            <person name="Zwick A."/>
            <person name="Pang H."/>
        </authorList>
    </citation>
    <scope>NUCLEOTIDE SEQUENCE [LARGE SCALE GENOMIC DNA]</scope>
    <source>
        <strain evidence="1">SYSU2018</strain>
    </source>
</reference>
<protein>
    <submittedName>
        <fullName evidence="1">Uncharacterized protein</fullName>
    </submittedName>
</protein>
<dbReference type="Proteomes" id="UP001516400">
    <property type="component" value="Unassembled WGS sequence"/>
</dbReference>
<dbReference type="EMBL" id="JABFTP020000062">
    <property type="protein sequence ID" value="KAL3273555.1"/>
    <property type="molecule type" value="Genomic_DNA"/>
</dbReference>
<name>A0ABD2N487_9CUCU</name>
<accession>A0ABD2N487</accession>
<evidence type="ECO:0000313" key="1">
    <source>
        <dbReference type="EMBL" id="KAL3273555.1"/>
    </source>
</evidence>